<dbReference type="PANTHER" id="PTHR10362">
    <property type="entry name" value="HISTIDINE AMMONIA-LYASE"/>
    <property type="match status" value="1"/>
</dbReference>
<protein>
    <submittedName>
        <fullName evidence="1">Histidine ammonia-lyase</fullName>
    </submittedName>
</protein>
<accession>A0ABQ3H3S0</accession>
<dbReference type="RefSeq" id="WP_189462262.1">
    <property type="nucleotide sequence ID" value="NZ_BMYO01000011.1"/>
</dbReference>
<dbReference type="Gene3D" id="1.10.275.10">
    <property type="entry name" value="Fumarase/aspartase (N-terminal domain)"/>
    <property type="match status" value="1"/>
</dbReference>
<dbReference type="InterPro" id="IPR024083">
    <property type="entry name" value="Fumarase/histidase_N"/>
</dbReference>
<evidence type="ECO:0000313" key="1">
    <source>
        <dbReference type="EMBL" id="GHD69019.1"/>
    </source>
</evidence>
<keyword evidence="2" id="KW-1185">Reference proteome</keyword>
<dbReference type="InterPro" id="IPR022313">
    <property type="entry name" value="Phe/His_NH3-lyase_AS"/>
</dbReference>
<name>A0ABQ3H3S0_9NEIS</name>
<dbReference type="Proteomes" id="UP000604737">
    <property type="component" value="Unassembled WGS sequence"/>
</dbReference>
<dbReference type="InterPro" id="IPR001106">
    <property type="entry name" value="Aromatic_Lyase"/>
</dbReference>
<evidence type="ECO:0000313" key="2">
    <source>
        <dbReference type="Proteomes" id="UP000604737"/>
    </source>
</evidence>
<reference evidence="2" key="1">
    <citation type="journal article" date="2019" name="Int. J. Syst. Evol. Microbiol.">
        <title>The Global Catalogue of Microorganisms (GCM) 10K type strain sequencing project: providing services to taxonomists for standard genome sequencing and annotation.</title>
        <authorList>
            <consortium name="The Broad Institute Genomics Platform"/>
            <consortium name="The Broad Institute Genome Sequencing Center for Infectious Disease"/>
            <person name="Wu L."/>
            <person name="Ma J."/>
        </authorList>
    </citation>
    <scope>NUCLEOTIDE SEQUENCE [LARGE SCALE GENOMIC DNA]</scope>
    <source>
        <strain evidence="2">KCTC 23701</strain>
    </source>
</reference>
<dbReference type="CDD" id="cd00332">
    <property type="entry name" value="PAL-HAL"/>
    <property type="match status" value="1"/>
</dbReference>
<dbReference type="Pfam" id="PF00221">
    <property type="entry name" value="Lyase_aromatic"/>
    <property type="match status" value="1"/>
</dbReference>
<dbReference type="SUPFAM" id="SSF48557">
    <property type="entry name" value="L-aspartase-like"/>
    <property type="match status" value="1"/>
</dbReference>
<proteinExistence type="predicted"/>
<comment type="caution">
    <text evidence="1">The sequence shown here is derived from an EMBL/GenBank/DDBJ whole genome shotgun (WGS) entry which is preliminary data.</text>
</comment>
<gene>
    <name evidence="1" type="primary">hutH-1</name>
    <name evidence="1" type="ORF">GCM10007350_35100</name>
</gene>
<dbReference type="PROSITE" id="PS00488">
    <property type="entry name" value="PAL_HISTIDASE"/>
    <property type="match status" value="1"/>
</dbReference>
<dbReference type="InterPro" id="IPR008948">
    <property type="entry name" value="L-Aspartase-like"/>
</dbReference>
<organism evidence="1 2">
    <name type="scientific">Jeongeupia chitinilytica</name>
    <dbReference type="NCBI Taxonomy" id="1041641"/>
    <lineage>
        <taxon>Bacteria</taxon>
        <taxon>Pseudomonadati</taxon>
        <taxon>Pseudomonadota</taxon>
        <taxon>Betaproteobacteria</taxon>
        <taxon>Neisseriales</taxon>
        <taxon>Chitinibacteraceae</taxon>
        <taxon>Jeongeupia</taxon>
    </lineage>
</organism>
<sequence>MTNKSGSTFQDAPRTGTVTFGEDRLAIADITRLARREARPVLADDDAFTGRIARGAAFLDKLLDVDGVIYGVTTGYGDSCTVAVPVSLAYELPHHLYTYHGCGYGEVFGDTETRAILAARLTSLSQGYSGVSAGLLEQLTALLEHDILPRIPQEGSVGASGDLTPLSYVAAVLCGEREARVDGQPLPAAEALARFGLVPLKLRPKEGLAIMNGTAVMTGLACLAWERAEYLARLATRITALAVAASDGNPQHFDETLFAAKPHPGQQGVAGWLRADLGDNKAGRNDHRLQDRYSLRCAPHVIGVLADALPFLKNVIENELNSANDNPLVDPDGERVLHGGHFYGGHIAFAMDSLKNLVANVADLLDRQMALLVDARYNHGLPANLSGATGPRASINHGLKALQISASAWTAEALKNTMPASVFSRSTECHNQDKVSMGTIATRDCLRVLQLTEQVAAAMLVTVRQGLALRQATLEGAMPLQPGADAFVTELADDIAFINEDVALEPTLRRLVDGIQHQQWKLYE</sequence>
<dbReference type="EMBL" id="BMYO01000011">
    <property type="protein sequence ID" value="GHD69019.1"/>
    <property type="molecule type" value="Genomic_DNA"/>
</dbReference>
<dbReference type="Gene3D" id="1.20.200.10">
    <property type="entry name" value="Fumarase/aspartase (Central domain)"/>
    <property type="match status" value="1"/>
</dbReference>